<comment type="subcellular location">
    <subcellularLocation>
        <location evidence="1">Cytoplasm</location>
    </subcellularLocation>
</comment>
<dbReference type="AlphaFoldDB" id="A0A2G9QFJ5"/>
<evidence type="ECO:0000313" key="15">
    <source>
        <dbReference type="Proteomes" id="UP000228934"/>
    </source>
</evidence>
<dbReference type="EMBL" id="KV991931">
    <property type="protein sequence ID" value="PIO14392.1"/>
    <property type="molecule type" value="Genomic_DNA"/>
</dbReference>
<protein>
    <recommendedName>
        <fullName evidence="4">Glutamine synthetase</fullName>
        <ecNumber evidence="3">6.3.1.2</ecNumber>
    </recommendedName>
    <alternativeName>
        <fullName evidence="10">Glutamate--ammonia ligase</fullName>
    </alternativeName>
</protein>
<dbReference type="PANTHER" id="PTHR20852">
    <property type="entry name" value="GLUTAMINE SYNTHETASE"/>
    <property type="match status" value="1"/>
</dbReference>
<dbReference type="InterPro" id="IPR050292">
    <property type="entry name" value="Glutamine_Synthetase"/>
</dbReference>
<feature type="domain" description="GS catalytic" evidence="13">
    <location>
        <begin position="1"/>
        <end position="71"/>
    </location>
</feature>
<evidence type="ECO:0000256" key="11">
    <source>
        <dbReference type="PROSITE-ProRule" id="PRU01331"/>
    </source>
</evidence>
<dbReference type="OrthoDB" id="1936100at2759"/>
<dbReference type="GO" id="GO:0046872">
    <property type="term" value="F:metal ion binding"/>
    <property type="evidence" value="ECO:0007669"/>
    <property type="project" value="UniProtKB-KW"/>
</dbReference>
<evidence type="ECO:0000256" key="12">
    <source>
        <dbReference type="RuleBase" id="RU000384"/>
    </source>
</evidence>
<dbReference type="GO" id="GO:0005737">
    <property type="term" value="C:cytoplasm"/>
    <property type="evidence" value="ECO:0007669"/>
    <property type="project" value="UniProtKB-SubCell"/>
</dbReference>
<evidence type="ECO:0000256" key="4">
    <source>
        <dbReference type="ARBA" id="ARBA00021364"/>
    </source>
</evidence>
<keyword evidence="6" id="KW-0436">Ligase</keyword>
<evidence type="ECO:0000256" key="5">
    <source>
        <dbReference type="ARBA" id="ARBA00022490"/>
    </source>
</evidence>
<dbReference type="GO" id="GO:0006542">
    <property type="term" value="P:glutamine biosynthetic process"/>
    <property type="evidence" value="ECO:0007669"/>
    <property type="project" value="TreeGrafter"/>
</dbReference>
<dbReference type="Proteomes" id="UP000228934">
    <property type="component" value="Unassembled WGS sequence"/>
</dbReference>
<evidence type="ECO:0000259" key="13">
    <source>
        <dbReference type="PROSITE" id="PS51987"/>
    </source>
</evidence>
<dbReference type="FunFam" id="3.30.590.10:FF:000011">
    <property type="entry name" value="Glutamine synthetase"/>
    <property type="match status" value="1"/>
</dbReference>
<keyword evidence="5" id="KW-0963">Cytoplasm</keyword>
<evidence type="ECO:0000256" key="10">
    <source>
        <dbReference type="ARBA" id="ARBA00030668"/>
    </source>
</evidence>
<keyword evidence="9" id="KW-0067">ATP-binding</keyword>
<keyword evidence="8" id="KW-0547">Nucleotide-binding</keyword>
<dbReference type="Gene3D" id="3.30.590.10">
    <property type="entry name" value="Glutamine synthetase/guanido kinase, catalytic domain"/>
    <property type="match status" value="1"/>
</dbReference>
<comment type="similarity">
    <text evidence="2 11 12">Belongs to the glutamine synthetase family.</text>
</comment>
<keyword evidence="15" id="KW-1185">Reference proteome</keyword>
<gene>
    <name evidence="14" type="ORF">AB205_0144740</name>
</gene>
<dbReference type="PANTHER" id="PTHR20852:SF45">
    <property type="entry name" value="GLUTAMINE SYNTHETASE"/>
    <property type="match status" value="1"/>
</dbReference>
<dbReference type="InterPro" id="IPR008146">
    <property type="entry name" value="Gln_synth_cat_dom"/>
</dbReference>
<evidence type="ECO:0000256" key="8">
    <source>
        <dbReference type="ARBA" id="ARBA00022741"/>
    </source>
</evidence>
<dbReference type="SUPFAM" id="SSF55931">
    <property type="entry name" value="Glutamine synthetase/guanido kinase"/>
    <property type="match status" value="1"/>
</dbReference>
<keyword evidence="7" id="KW-0479">Metal-binding</keyword>
<evidence type="ECO:0000256" key="9">
    <source>
        <dbReference type="ARBA" id="ARBA00022840"/>
    </source>
</evidence>
<dbReference type="InterPro" id="IPR014746">
    <property type="entry name" value="Gln_synth/guanido_kin_cat_dom"/>
</dbReference>
<proteinExistence type="inferred from homology"/>
<sequence>MPAQWEFQVGPCEGIDMGDHLWIARFILHRVCEDFGIVVSFDPKPITGNWNGAGCHTNYSTQKMREDGGLK</sequence>
<dbReference type="PROSITE" id="PS00181">
    <property type="entry name" value="GLNA_ATP"/>
    <property type="match status" value="1"/>
</dbReference>
<dbReference type="Pfam" id="PF00120">
    <property type="entry name" value="Gln-synt_C"/>
    <property type="match status" value="1"/>
</dbReference>
<organism evidence="14 15">
    <name type="scientific">Aquarana catesbeiana</name>
    <name type="common">American bullfrog</name>
    <name type="synonym">Rana catesbeiana</name>
    <dbReference type="NCBI Taxonomy" id="8400"/>
    <lineage>
        <taxon>Eukaryota</taxon>
        <taxon>Metazoa</taxon>
        <taxon>Chordata</taxon>
        <taxon>Craniata</taxon>
        <taxon>Vertebrata</taxon>
        <taxon>Euteleostomi</taxon>
        <taxon>Amphibia</taxon>
        <taxon>Batrachia</taxon>
        <taxon>Anura</taxon>
        <taxon>Neobatrachia</taxon>
        <taxon>Ranoidea</taxon>
        <taxon>Ranidae</taxon>
        <taxon>Aquarana</taxon>
    </lineage>
</organism>
<reference evidence="15" key="1">
    <citation type="journal article" date="2017" name="Nat. Commun.">
        <title>The North American bullfrog draft genome provides insight into hormonal regulation of long noncoding RNA.</title>
        <authorList>
            <person name="Hammond S.A."/>
            <person name="Warren R.L."/>
            <person name="Vandervalk B.P."/>
            <person name="Kucuk E."/>
            <person name="Khan H."/>
            <person name="Gibb E.A."/>
            <person name="Pandoh P."/>
            <person name="Kirk H."/>
            <person name="Zhao Y."/>
            <person name="Jones M."/>
            <person name="Mungall A.J."/>
            <person name="Coope R."/>
            <person name="Pleasance S."/>
            <person name="Moore R.A."/>
            <person name="Holt R.A."/>
            <person name="Round J.M."/>
            <person name="Ohora S."/>
            <person name="Walle B.V."/>
            <person name="Veldhoen N."/>
            <person name="Helbing C.C."/>
            <person name="Birol I."/>
        </authorList>
    </citation>
    <scope>NUCLEOTIDE SEQUENCE [LARGE SCALE GENOMIC DNA]</scope>
</reference>
<accession>A0A2G9QFJ5</accession>
<evidence type="ECO:0000256" key="6">
    <source>
        <dbReference type="ARBA" id="ARBA00022598"/>
    </source>
</evidence>
<dbReference type="GO" id="GO:0005524">
    <property type="term" value="F:ATP binding"/>
    <property type="evidence" value="ECO:0007669"/>
    <property type="project" value="UniProtKB-KW"/>
</dbReference>
<evidence type="ECO:0000256" key="3">
    <source>
        <dbReference type="ARBA" id="ARBA00012937"/>
    </source>
</evidence>
<evidence type="ECO:0000256" key="7">
    <source>
        <dbReference type="ARBA" id="ARBA00022723"/>
    </source>
</evidence>
<dbReference type="GO" id="GO:0004356">
    <property type="term" value="F:glutamine synthetase activity"/>
    <property type="evidence" value="ECO:0007669"/>
    <property type="project" value="UniProtKB-EC"/>
</dbReference>
<dbReference type="EC" id="6.3.1.2" evidence="3"/>
<evidence type="ECO:0000313" key="14">
    <source>
        <dbReference type="EMBL" id="PIO14392.1"/>
    </source>
</evidence>
<dbReference type="InterPro" id="IPR027303">
    <property type="entry name" value="Gln_synth_gly_rich_site"/>
</dbReference>
<evidence type="ECO:0000256" key="2">
    <source>
        <dbReference type="ARBA" id="ARBA00009897"/>
    </source>
</evidence>
<name>A0A2G9QFJ5_AQUCT</name>
<dbReference type="PROSITE" id="PS51987">
    <property type="entry name" value="GS_CATALYTIC"/>
    <property type="match status" value="1"/>
</dbReference>
<evidence type="ECO:0000256" key="1">
    <source>
        <dbReference type="ARBA" id="ARBA00004496"/>
    </source>
</evidence>